<reference evidence="26 38" key="8">
    <citation type="submission" date="2017-12" db="EMBL/GenBank/DDBJ databases">
        <title>A pool of 800 enterococci isolated from chicken carcass rinse samples from New Zealand.</title>
        <authorList>
            <person name="Zhang J."/>
            <person name="Rogers L."/>
            <person name="Midwinter A."/>
            <person name="French N."/>
        </authorList>
    </citation>
    <scope>NUCLEOTIDE SEQUENCE [LARGE SCALE GENOMIC DNA]</scope>
    <source>
        <strain evidence="26 38">EN697</strain>
    </source>
</reference>
<comment type="caution">
    <text evidence="12">Part of a set of proteins in which some residues (ACT_SITE, NP_BIND, REGION and BINDING) are not conserved.</text>
</comment>
<feature type="domain" description="Ribose-phosphate pyrophosphokinase N-terminal" evidence="13">
    <location>
        <begin position="10"/>
        <end position="126"/>
    </location>
</feature>
<dbReference type="EMBL" id="WEFP01000001">
    <property type="protein sequence ID" value="KAB7577112.1"/>
    <property type="molecule type" value="Genomic_DNA"/>
</dbReference>
<dbReference type="GO" id="GO:0009156">
    <property type="term" value="P:ribonucleoside monophosphate biosynthetic process"/>
    <property type="evidence" value="ECO:0007669"/>
    <property type="project" value="InterPro"/>
</dbReference>
<evidence type="ECO:0000313" key="22">
    <source>
        <dbReference type="EMBL" id="PHL21103.1"/>
    </source>
</evidence>
<dbReference type="Proteomes" id="UP000194737">
    <property type="component" value="Unassembled WGS sequence"/>
</dbReference>
<dbReference type="PANTHER" id="PTHR10210:SF41">
    <property type="entry name" value="RIBOSE-PHOSPHATE PYROPHOSPHOKINASE 1, CHLOROPLASTIC"/>
    <property type="match status" value="1"/>
</dbReference>
<comment type="similarity">
    <text evidence="11 12">Belongs to the ribose-phosphate pyrophosphokinase family. Class I subfamily.</text>
</comment>
<dbReference type="UniPathway" id="UPA00087">
    <property type="reaction ID" value="UER00172"/>
</dbReference>
<keyword evidence="3 12" id="KW-0479">Metal-binding</keyword>
<evidence type="ECO:0000313" key="39">
    <source>
        <dbReference type="Proteomes" id="UP000469871"/>
    </source>
</evidence>
<dbReference type="Proteomes" id="UP000191171">
    <property type="component" value="Unassembled WGS sequence"/>
</dbReference>
<dbReference type="Proteomes" id="UP000289562">
    <property type="component" value="Unassembled WGS sequence"/>
</dbReference>
<dbReference type="GO" id="GO:0016301">
    <property type="term" value="F:kinase activity"/>
    <property type="evidence" value="ECO:0007669"/>
    <property type="project" value="UniProtKB-KW"/>
</dbReference>
<feature type="binding site" evidence="12">
    <location>
        <begin position="43"/>
        <end position="45"/>
    </location>
    <ligand>
        <name>ATP</name>
        <dbReference type="ChEBI" id="CHEBI:30616"/>
    </ligand>
</feature>
<reference evidence="17" key="13">
    <citation type="journal article" date="2022" name="J. Anim. Sci.">
        <title>Whole genome sequence analyses-based assessment of virulence potential and antimicrobial susceptibilities and resistance of Enterococcus faecium strains isolated from commercial swine and cattle probiotic products.</title>
        <authorList>
            <person name="Shridhar P.B."/>
            <person name="Amachawadi R.G."/>
            <person name="Tokach M."/>
            <person name="Patel I."/>
            <person name="Gangiredla J."/>
            <person name="Mammel M."/>
            <person name="Nagaraja T.G."/>
        </authorList>
    </citation>
    <scope>NUCLEOTIDE SEQUENCE</scope>
    <source>
        <strain evidence="17">EF215</strain>
    </source>
</reference>
<evidence type="ECO:0000256" key="6">
    <source>
        <dbReference type="ARBA" id="ARBA00022777"/>
    </source>
</evidence>
<dbReference type="EMBL" id="LRHK01000001">
    <property type="protein sequence ID" value="KWX18283.1"/>
    <property type="molecule type" value="Genomic_DNA"/>
</dbReference>
<dbReference type="InterPro" id="IPR029099">
    <property type="entry name" value="Pribosyltran_N"/>
</dbReference>
<dbReference type="STRING" id="1352.AL014_09575"/>
<dbReference type="InterPro" id="IPR000836">
    <property type="entry name" value="PRTase_dom"/>
</dbReference>
<evidence type="ECO:0000313" key="21">
    <source>
        <dbReference type="EMBL" id="OTN99066.1"/>
    </source>
</evidence>
<comment type="subcellular location">
    <subcellularLocation>
        <location evidence="12">Cytoplasm</location>
    </subcellularLocation>
</comment>
<dbReference type="RefSeq" id="WP_002286741.1">
    <property type="nucleotide sequence ID" value="NZ_AP019394.1"/>
</dbReference>
<dbReference type="InterPro" id="IPR005946">
    <property type="entry name" value="Rib-P_diPkinase"/>
</dbReference>
<keyword evidence="4 12" id="KW-0545">Nucleotide biosynthesis</keyword>
<evidence type="ECO:0000313" key="23">
    <source>
        <dbReference type="EMBL" id="PZM56708.1"/>
    </source>
</evidence>
<evidence type="ECO:0000313" key="17">
    <source>
        <dbReference type="EMBL" id="MBX4221409.1"/>
    </source>
</evidence>
<evidence type="ECO:0000256" key="1">
    <source>
        <dbReference type="ARBA" id="ARBA00004996"/>
    </source>
</evidence>
<dbReference type="NCBIfam" id="TIGR01251">
    <property type="entry name" value="ribP_PPkin"/>
    <property type="match status" value="1"/>
</dbReference>
<dbReference type="AlphaFoldDB" id="A0A132Z4R6"/>
<dbReference type="EMBL" id="LEQJ01000001">
    <property type="protein sequence ID" value="RBS35510.1"/>
    <property type="molecule type" value="Genomic_DNA"/>
</dbReference>
<dbReference type="InterPro" id="IPR029057">
    <property type="entry name" value="PRTase-like"/>
</dbReference>
<keyword evidence="7 12" id="KW-0067">ATP-binding</keyword>
<dbReference type="GO" id="GO:0005524">
    <property type="term" value="F:ATP binding"/>
    <property type="evidence" value="ECO:0007669"/>
    <property type="project" value="UniProtKB-KW"/>
</dbReference>
<evidence type="ECO:0000259" key="13">
    <source>
        <dbReference type="Pfam" id="PF13793"/>
    </source>
</evidence>
<dbReference type="GO" id="GO:0005737">
    <property type="term" value="C:cytoplasm"/>
    <property type="evidence" value="ECO:0007669"/>
    <property type="project" value="UniProtKB-SubCell"/>
</dbReference>
<dbReference type="Proteomes" id="UP000281752">
    <property type="component" value="Unassembled WGS sequence"/>
</dbReference>
<dbReference type="Proteomes" id="UP000070452">
    <property type="component" value="Unassembled WGS sequence"/>
</dbReference>
<dbReference type="Pfam" id="PF13793">
    <property type="entry name" value="Pribosyltran_N"/>
    <property type="match status" value="1"/>
</dbReference>
<evidence type="ECO:0000313" key="38">
    <source>
        <dbReference type="Proteomes" id="UP000289562"/>
    </source>
</evidence>
<evidence type="ECO:0000313" key="34">
    <source>
        <dbReference type="Proteomes" id="UP000249070"/>
    </source>
</evidence>
<reference evidence="22 33" key="7">
    <citation type="submission" date="2017-10" db="EMBL/GenBank/DDBJ databases">
        <title>Draft genomes of the Enterococcus faecium isolated from human feces before and after Helicobacter pylori eradication therapy.</title>
        <authorList>
            <person name="Prianichniikov N.A."/>
            <person name="Glushchenko O.E."/>
            <person name="Malakhova M.V."/>
        </authorList>
    </citation>
    <scope>NUCLEOTIDE SEQUENCE [LARGE SCALE GENOMIC DNA]</scope>
    <source>
        <strain evidence="22 33">Hp_5-7</strain>
    </source>
</reference>
<evidence type="ECO:0000256" key="7">
    <source>
        <dbReference type="ARBA" id="ARBA00022840"/>
    </source>
</evidence>
<organism evidence="15 39">
    <name type="scientific">Enterococcus faecium</name>
    <name type="common">Streptococcus faecium</name>
    <dbReference type="NCBI Taxonomy" id="1352"/>
    <lineage>
        <taxon>Bacteria</taxon>
        <taxon>Bacillati</taxon>
        <taxon>Bacillota</taxon>
        <taxon>Bacilli</taxon>
        <taxon>Lactobacillales</taxon>
        <taxon>Enterococcaceae</taxon>
        <taxon>Enterococcus</taxon>
    </lineage>
</organism>
<feature type="binding site" evidence="12">
    <location>
        <begin position="228"/>
        <end position="232"/>
    </location>
    <ligand>
        <name>D-ribose 5-phosphate</name>
        <dbReference type="ChEBI" id="CHEBI:78346"/>
    </ligand>
</feature>
<keyword evidence="8 12" id="KW-0460">Magnesium</keyword>
<evidence type="ECO:0000313" key="37">
    <source>
        <dbReference type="Proteomes" id="UP000281752"/>
    </source>
</evidence>
<dbReference type="GO" id="GO:0000287">
    <property type="term" value="F:magnesium ion binding"/>
    <property type="evidence" value="ECO:0007669"/>
    <property type="project" value="UniProtKB-UniRule"/>
</dbReference>
<reference evidence="21 31" key="5">
    <citation type="submission" date="2017-05" db="EMBL/GenBank/DDBJ databases">
        <title>The Genome Sequence of Enterococcus faecium 6F2_DIV0138.</title>
        <authorList>
            <consortium name="The Broad Institute Genomics Platform"/>
            <consortium name="The Broad Institute Genomic Center for Infectious Diseases"/>
            <person name="Earl A."/>
            <person name="Manson A."/>
            <person name="Schwartman J."/>
            <person name="Gilmore M."/>
            <person name="Abouelleil A."/>
            <person name="Cao P."/>
            <person name="Chapman S."/>
            <person name="Cusick C."/>
            <person name="Shea T."/>
            <person name="Young S."/>
            <person name="Neafsey D."/>
            <person name="Nusbaum C."/>
            <person name="Birren B."/>
        </authorList>
    </citation>
    <scope>NUCLEOTIDE SEQUENCE [LARGE SCALE GENOMIC DNA]</scope>
    <source>
        <strain evidence="21 31">6F2_DIV0138</strain>
    </source>
</reference>
<evidence type="ECO:0000256" key="11">
    <source>
        <dbReference type="ARBA" id="ARBA00061444"/>
    </source>
</evidence>
<dbReference type="GO" id="GO:0004749">
    <property type="term" value="F:ribose phosphate diphosphokinase activity"/>
    <property type="evidence" value="ECO:0007669"/>
    <property type="project" value="UniProtKB-UniRule"/>
</dbReference>
<evidence type="ECO:0000313" key="25">
    <source>
        <dbReference type="EMBL" id="ROX55645.1"/>
    </source>
</evidence>
<evidence type="ECO:0000256" key="12">
    <source>
        <dbReference type="HAMAP-Rule" id="MF_00583"/>
    </source>
</evidence>
<evidence type="ECO:0000313" key="36">
    <source>
        <dbReference type="Proteomes" id="UP000275747"/>
    </source>
</evidence>
<comment type="caution">
    <text evidence="12">Lacks conserved residue(s) required for the propagation of feature annotation.</text>
</comment>
<gene>
    <name evidence="27" type="primary">prs2</name>
    <name evidence="12" type="synonym">prs</name>
    <name evidence="21" type="ORF">A5804_000552</name>
    <name evidence="20" type="ORF">A5810_002680</name>
    <name evidence="16" type="ORF">AWT83_07300</name>
    <name evidence="19" type="ORF">B1P95_02245</name>
    <name evidence="22" type="ORF">CQR37_10460</name>
    <name evidence="26" type="ORF">CYQ77_02685</name>
    <name evidence="14" type="ORF">D9Z05_02680</name>
    <name evidence="23" type="ORF">DKP91_02765</name>
    <name evidence="27" type="ORF">DTPHA_600078</name>
    <name evidence="24" type="ORF">EB12_00071</name>
    <name evidence="25" type="ORF">EGW36_08225</name>
    <name evidence="15" type="ORF">GBM73_07175</name>
    <name evidence="17" type="ORF">KYX88_00845</name>
    <name evidence="18" type="ORF">P6Z85_07180</name>
</gene>
<dbReference type="EMBL" id="CP033041">
    <property type="protein sequence ID" value="AYM72234.1"/>
    <property type="molecule type" value="Genomic_DNA"/>
</dbReference>
<dbReference type="EMBL" id="QHGU01000008">
    <property type="protein sequence ID" value="PZM56708.1"/>
    <property type="molecule type" value="Genomic_DNA"/>
</dbReference>
<dbReference type="EMBL" id="MVGJ01000010">
    <property type="protein sequence ID" value="OOL83768.1"/>
    <property type="molecule type" value="Genomic_DNA"/>
</dbReference>
<comment type="cofactor">
    <cofactor evidence="12">
        <name>Mg(2+)</name>
        <dbReference type="ChEBI" id="CHEBI:18420"/>
    </cofactor>
    <text evidence="12">Binds 1 Mg(2+) ion per subunit.</text>
</comment>
<reference evidence="18" key="14">
    <citation type="submission" date="2023-03" db="EMBL/GenBank/DDBJ databases">
        <authorList>
            <person name="Shen W."/>
            <person name="Cai J."/>
        </authorList>
    </citation>
    <scope>NUCLEOTIDE SEQUENCE</scope>
    <source>
        <strain evidence="18">B1010-2</strain>
    </source>
</reference>
<evidence type="ECO:0000256" key="9">
    <source>
        <dbReference type="ARBA" id="ARBA00049535"/>
    </source>
</evidence>
<dbReference type="EC" id="2.7.6.1" evidence="12"/>
<dbReference type="InterPro" id="IPR037515">
    <property type="entry name" value="Rib-P_diPkinase_bac"/>
</dbReference>
<dbReference type="PROSITE" id="PS00114">
    <property type="entry name" value="PRPP_SYNTHASE"/>
    <property type="match status" value="1"/>
</dbReference>
<evidence type="ECO:0000313" key="29">
    <source>
        <dbReference type="Proteomes" id="UP000183509"/>
    </source>
</evidence>
<dbReference type="NCBIfam" id="NF002686">
    <property type="entry name" value="PRK02458.1"/>
    <property type="match status" value="1"/>
</dbReference>
<keyword evidence="5 12" id="KW-0547">Nucleotide-binding</keyword>
<dbReference type="HAMAP" id="MF_00583_B">
    <property type="entry name" value="RibP_PPkinase_B"/>
    <property type="match status" value="1"/>
</dbReference>
<dbReference type="EMBL" id="PCGC01000024">
    <property type="protein sequence ID" value="PHL21103.1"/>
    <property type="molecule type" value="Genomic_DNA"/>
</dbReference>
<dbReference type="GeneID" id="66496750"/>
<proteinExistence type="inferred from homology"/>
<dbReference type="CDD" id="cd06223">
    <property type="entry name" value="PRTases_typeI"/>
    <property type="match status" value="1"/>
</dbReference>
<reference evidence="19 30" key="4">
    <citation type="submission" date="2017-02" db="EMBL/GenBank/DDBJ databases">
        <title>Clonality and virulence of isolates of VRE in Hematopoietic Stem Cell Transplanted (HSCT) patients.</title>
        <authorList>
            <person name="Marchi A.P."/>
            <person name="Martins R.C."/>
            <person name="Marie S.K."/>
            <person name="Levin A.S."/>
            <person name="Costa S.F."/>
        </authorList>
    </citation>
    <scope>NUCLEOTIDE SEQUENCE [LARGE SCALE GENOMIC DNA]</scope>
    <source>
        <strain evidence="19 30">LIM1759</strain>
    </source>
</reference>
<comment type="pathway">
    <text evidence="1 12">Metabolic intermediate biosynthesis; 5-phospho-alpha-D-ribose 1-diphosphate biosynthesis; 5-phospho-alpha-D-ribose 1-diphosphate from D-ribose 5-phosphate (route I): step 1/1.</text>
</comment>
<feature type="binding site" evidence="12">
    <location>
        <position position="136"/>
    </location>
    <ligand>
        <name>Mg(2+)</name>
        <dbReference type="ChEBI" id="CHEBI:18420"/>
    </ligand>
</feature>
<evidence type="ECO:0000313" key="33">
    <source>
        <dbReference type="Proteomes" id="UP000224303"/>
    </source>
</evidence>
<dbReference type="GO" id="GO:0006015">
    <property type="term" value="P:5-phosphoribose 1-diphosphate biosynthetic process"/>
    <property type="evidence" value="ECO:0007669"/>
    <property type="project" value="UniProtKB-UniRule"/>
</dbReference>
<dbReference type="EMBL" id="NGLB01000001">
    <property type="protein sequence ID" value="OTN99066.1"/>
    <property type="molecule type" value="Genomic_DNA"/>
</dbReference>
<dbReference type="EMBL" id="RKNM01000009">
    <property type="protein sequence ID" value="ROX55645.1"/>
    <property type="molecule type" value="Genomic_DNA"/>
</dbReference>
<reference evidence="15 39" key="12">
    <citation type="submission" date="2019-10" db="EMBL/GenBank/DDBJ databases">
        <title>Evolutionary dynamics of vancomycin-resistant Enterococcus faecium during gastrointestinal tract colonization and bloodstream infection in immunocompromised pediatric patients.</title>
        <authorList>
            <person name="Chilambi G.S."/>
            <person name="Nordstrom H.R."/>
            <person name="Evans D.R."/>
            <person name="Ferrolino J."/>
            <person name="Hayden R.T."/>
            <person name="Maron G.M."/>
            <person name="Vo A.N."/>
            <person name="Gilmore M.S."/>
            <person name="Wolf J."/>
            <person name="Rosch J.W."/>
            <person name="Van Tyne D."/>
        </authorList>
    </citation>
    <scope>NUCLEOTIDE SEQUENCE [LARGE SCALE GENOMIC DNA]</scope>
    <source>
        <strain evidence="15 39">VRECG27</strain>
    </source>
</reference>
<evidence type="ECO:0000256" key="2">
    <source>
        <dbReference type="ARBA" id="ARBA00022679"/>
    </source>
</evidence>
<evidence type="ECO:0000313" key="24">
    <source>
        <dbReference type="EMBL" id="RBS35510.1"/>
    </source>
</evidence>
<reference evidence="16 28" key="2">
    <citation type="submission" date="2016-01" db="EMBL/GenBank/DDBJ databases">
        <title>Molecular Mechanisms for transfer of large genomic segments between Enterococcus faecium strains.</title>
        <authorList>
            <person name="Garcia-Solache M.A."/>
            <person name="Lebreton F."/>
            <person name="Mclaughlin R.E."/>
            <person name="Whiteaker J.D."/>
            <person name="Gilmore M.S."/>
            <person name="Rice L.B."/>
        </authorList>
    </citation>
    <scope>NUCLEOTIDE SEQUENCE [LARGE SCALE GENOMIC DNA]</scope>
    <source>
        <strain evidence="16 28">D344RRF x C68</strain>
    </source>
</reference>
<dbReference type="Proteomes" id="UP000469871">
    <property type="component" value="Unassembled WGS sequence"/>
</dbReference>
<feature type="binding site" evidence="12">
    <location>
        <begin position="102"/>
        <end position="103"/>
    </location>
    <ligand>
        <name>ATP</name>
        <dbReference type="ChEBI" id="CHEBI:30616"/>
    </ligand>
</feature>
<dbReference type="EMBL" id="NGKW01000006">
    <property type="protein sequence ID" value="OTN92795.1"/>
    <property type="molecule type" value="Genomic_DNA"/>
</dbReference>
<dbReference type="GO" id="GO:0002189">
    <property type="term" value="C:ribose phosphate diphosphokinase complex"/>
    <property type="evidence" value="ECO:0007669"/>
    <property type="project" value="TreeGrafter"/>
</dbReference>
<reference evidence="27 29" key="3">
    <citation type="submission" date="2016-04" db="EMBL/GenBank/DDBJ databases">
        <authorList>
            <person name="Millard A."/>
        </authorList>
    </citation>
    <scope>NUCLEOTIDE SEQUENCE [LARGE SCALE GENOMIC DNA]</scope>
    <source>
        <strain evidence="27">Isolate 22</strain>
    </source>
</reference>
<evidence type="ECO:0000313" key="18">
    <source>
        <dbReference type="EMBL" id="MDT2369942.1"/>
    </source>
</evidence>
<evidence type="ECO:0000313" key="19">
    <source>
        <dbReference type="EMBL" id="OOL83768.1"/>
    </source>
</evidence>
<dbReference type="Proteomes" id="UP001260956">
    <property type="component" value="Unassembled WGS sequence"/>
</dbReference>
<reference evidence="24 35" key="1">
    <citation type="submission" date="2015-06" db="EMBL/GenBank/DDBJ databases">
        <title>The Genome Sequence of Enterococcus faecium 131EA1.</title>
        <authorList>
            <consortium name="The Broad Institute Genomics Platform"/>
            <consortium name="The Broad Institute Genome Sequencing Center for Infectious Disease"/>
            <person name="Earl A.M."/>
            <person name="Van Tyne D."/>
            <person name="Lebreton F."/>
            <person name="Saavedra J.T."/>
            <person name="Gilmore M.S."/>
            <person name="Manson Mcguire A."/>
            <person name="Clock S."/>
            <person name="Crupain M."/>
            <person name="Rangan U."/>
            <person name="Young S."/>
            <person name="Abouelleil A."/>
            <person name="Cao P."/>
            <person name="Chapman S.B."/>
            <person name="Griggs A."/>
            <person name="Priest M."/>
            <person name="Shea T."/>
            <person name="Wortman J."/>
            <person name="Nusbaum C."/>
            <person name="Birren B."/>
        </authorList>
    </citation>
    <scope>NUCLEOTIDE SEQUENCE [LARGE SCALE GENOMIC DNA]</scope>
    <source>
        <strain evidence="24 35">131EA1</strain>
    </source>
</reference>
<sequence>MSNKYQDDTLKIFSLNGNRPLAEKIAKVFGTELGKSVVKQFSDGEISINIEESIRGDHVYIVQSTNAPVNDYYMELLIMIDAMKRASAKTINVVLPYYGYARQDRTAKPHEPITAKLIANLIEEAGATRVLTLDLHTVQVQGFFDIPVDNLFTMPLFAHYYRQLGLTGDDIVVVSPKNSGVQRARSLSEYLNSTLAIVDHADDASTEGGYVIGDVQGKTCIMVDDILNTGATLARAANVLKENGAKEVYACASHGLLSDHAKSILDNAPIKDICITDSVFTEENRHPENLTIVTCSELMGEAVKRIHENTPMSPLFRLEEKEFE</sequence>
<dbReference type="Proteomes" id="UP000275747">
    <property type="component" value="Chromosome"/>
</dbReference>
<dbReference type="Proteomes" id="UP000224303">
    <property type="component" value="Unassembled WGS sequence"/>
</dbReference>
<evidence type="ECO:0000313" key="32">
    <source>
        <dbReference type="Proteomes" id="UP000194885"/>
    </source>
</evidence>
<evidence type="ECO:0000256" key="10">
    <source>
        <dbReference type="ARBA" id="ARBA00054914"/>
    </source>
</evidence>
<name>A0A132Z4R6_ENTFC</name>
<evidence type="ECO:0000313" key="28">
    <source>
        <dbReference type="Proteomes" id="UP000070452"/>
    </source>
</evidence>
<dbReference type="InterPro" id="IPR000842">
    <property type="entry name" value="PRib_PP_synth_CS"/>
</dbReference>
<dbReference type="Gene3D" id="3.40.50.2020">
    <property type="match status" value="2"/>
</dbReference>
<keyword evidence="6 12" id="KW-0418">Kinase</keyword>
<dbReference type="Proteomes" id="UP000183509">
    <property type="component" value="Unassembled WGS sequence"/>
</dbReference>
<evidence type="ECO:0000313" key="20">
    <source>
        <dbReference type="EMBL" id="OTN92795.1"/>
    </source>
</evidence>
<dbReference type="PANTHER" id="PTHR10210">
    <property type="entry name" value="RIBOSE-PHOSPHATE DIPHOSPHOKINASE FAMILY MEMBER"/>
    <property type="match status" value="1"/>
</dbReference>
<dbReference type="Proteomes" id="UP001139644">
    <property type="component" value="Unassembled WGS sequence"/>
</dbReference>
<dbReference type="FunFam" id="3.40.50.2020:FF:000001">
    <property type="entry name" value="Ribose-phosphate pyrophosphokinase"/>
    <property type="match status" value="1"/>
</dbReference>
<evidence type="ECO:0000256" key="5">
    <source>
        <dbReference type="ARBA" id="ARBA00022741"/>
    </source>
</evidence>
<evidence type="ECO:0000313" key="30">
    <source>
        <dbReference type="Proteomes" id="UP000191171"/>
    </source>
</evidence>
<dbReference type="Pfam" id="PF14572">
    <property type="entry name" value="Pribosyl_synth"/>
    <property type="match status" value="1"/>
</dbReference>
<evidence type="ECO:0000313" key="31">
    <source>
        <dbReference type="Proteomes" id="UP000194737"/>
    </source>
</evidence>
<dbReference type="Proteomes" id="UP000194885">
    <property type="component" value="Unassembled WGS sequence"/>
</dbReference>
<feature type="binding site" evidence="12">
    <location>
        <position position="224"/>
    </location>
    <ligand>
        <name>D-ribose 5-phosphate</name>
        <dbReference type="ChEBI" id="CHEBI:78346"/>
    </ligand>
</feature>
<dbReference type="PATRIC" id="fig|1352.1358.peg.487"/>
<keyword evidence="12" id="KW-0963">Cytoplasm</keyword>
<dbReference type="EMBL" id="PJVH01000005">
    <property type="protein sequence ID" value="RXU91014.1"/>
    <property type="molecule type" value="Genomic_DNA"/>
</dbReference>
<dbReference type="NCBIfam" id="NF002320">
    <property type="entry name" value="PRK01259.1"/>
    <property type="match status" value="1"/>
</dbReference>
<dbReference type="SMART" id="SM01400">
    <property type="entry name" value="Pribosyltran_N"/>
    <property type="match status" value="1"/>
</dbReference>
<dbReference type="EMBL" id="JARPTX010000019">
    <property type="protein sequence ID" value="MDT2369942.1"/>
    <property type="molecule type" value="Genomic_DNA"/>
</dbReference>
<dbReference type="GO" id="GO:0006164">
    <property type="term" value="P:purine nucleotide biosynthetic process"/>
    <property type="evidence" value="ECO:0007669"/>
    <property type="project" value="TreeGrafter"/>
</dbReference>
<evidence type="ECO:0000313" key="26">
    <source>
        <dbReference type="EMBL" id="RXU91014.1"/>
    </source>
</evidence>
<evidence type="ECO:0000313" key="27">
    <source>
        <dbReference type="EMBL" id="SAY60673.1"/>
    </source>
</evidence>
<reference evidence="25 37" key="11">
    <citation type="submission" date="2018-10" db="EMBL/GenBank/DDBJ databases">
        <title>Genotypes and phenotypes of Enterococci isolated from broiler chickens.</title>
        <authorList>
            <person name="Muhammad A.R."/>
            <person name="Diarra M.S."/>
        </authorList>
    </citation>
    <scope>NUCLEOTIDE SEQUENCE [LARGE SCALE GENOMIC DNA]</scope>
    <source>
        <strain evidence="25 37">P5 C A 35</strain>
    </source>
</reference>
<evidence type="ECO:0000256" key="4">
    <source>
        <dbReference type="ARBA" id="ARBA00022727"/>
    </source>
</evidence>
<evidence type="ECO:0000313" key="35">
    <source>
        <dbReference type="Proteomes" id="UP000253144"/>
    </source>
</evidence>
<dbReference type="EMBL" id="JAIFOC010000004">
    <property type="protein sequence ID" value="MBX4221409.1"/>
    <property type="molecule type" value="Genomic_DNA"/>
</dbReference>
<dbReference type="EMBL" id="FKLM01000001">
    <property type="protein sequence ID" value="SAY60673.1"/>
    <property type="molecule type" value="Genomic_DNA"/>
</dbReference>
<evidence type="ECO:0000313" key="16">
    <source>
        <dbReference type="EMBL" id="KWX18283.1"/>
    </source>
</evidence>
<protein>
    <recommendedName>
        <fullName evidence="12">Putative ribose-phosphate pyrophosphokinase</fullName>
        <shortName evidence="12">RPPK</shortName>
        <ecNumber evidence="12">2.7.6.1</ecNumber>
    </recommendedName>
    <alternativeName>
        <fullName evidence="12">5-phospho-D-ribosyl alpha-1-diphosphate synthase</fullName>
    </alternativeName>
    <alternativeName>
        <fullName evidence="12">Phosphoribosyl diphosphate synthase</fullName>
    </alternativeName>
    <alternativeName>
        <fullName evidence="12">Phosphoribosyl pyrophosphate synthase</fullName>
        <shortName evidence="12">P-Rib-PP synthase</shortName>
        <shortName evidence="12">PRPP synthase</shortName>
        <shortName evidence="12">PRPPase</shortName>
    </alternativeName>
</protein>
<comment type="catalytic activity">
    <reaction evidence="9 12">
        <text>D-ribose 5-phosphate + ATP = 5-phospho-alpha-D-ribose 1-diphosphate + AMP + H(+)</text>
        <dbReference type="Rhea" id="RHEA:15609"/>
        <dbReference type="ChEBI" id="CHEBI:15378"/>
        <dbReference type="ChEBI" id="CHEBI:30616"/>
        <dbReference type="ChEBI" id="CHEBI:58017"/>
        <dbReference type="ChEBI" id="CHEBI:78346"/>
        <dbReference type="ChEBI" id="CHEBI:456215"/>
        <dbReference type="EC" id="2.7.6.1"/>
    </reaction>
</comment>
<dbReference type="OMA" id="HYAYARS"/>
<dbReference type="Proteomes" id="UP000253144">
    <property type="component" value="Unassembled WGS sequence"/>
</dbReference>
<reference evidence="23 34" key="9">
    <citation type="submission" date="2018-05" db="EMBL/GenBank/DDBJ databases">
        <title>Vancomycin-resistant Enterococcus faecium strain from Chelyabinsk, Russia.</title>
        <authorList>
            <person name="Gostev V."/>
            <person name="Goncharov A."/>
            <person name="Kolodzhieva V."/>
            <person name="Suvorov A."/>
            <person name="Sidorenko S."/>
            <person name="Zueva L."/>
        </authorList>
    </citation>
    <scope>NUCLEOTIDE SEQUENCE [LARGE SCALE GENOMIC DNA]</scope>
    <source>
        <strain evidence="23 34">20</strain>
    </source>
</reference>
<reference evidence="14 36" key="10">
    <citation type="submission" date="2018-10" db="EMBL/GenBank/DDBJ databases">
        <title>Escaping from acidified nitrite in gastric host defense: Transcriptomic basis for resistance to free nitrous acid in Enterococcus faecalis.</title>
        <authorList>
            <person name="Yu Z."/>
            <person name="Shi D."/>
            <person name="Liu W."/>
            <person name="Meng F."/>
        </authorList>
    </citation>
    <scope>NUCLEOTIDE SEQUENCE [LARGE SCALE GENOMIC DNA]</scope>
    <source>
        <strain evidence="14 36">JE1</strain>
    </source>
</reference>
<evidence type="ECO:0000256" key="3">
    <source>
        <dbReference type="ARBA" id="ARBA00022723"/>
    </source>
</evidence>
<dbReference type="SUPFAM" id="SSF53271">
    <property type="entry name" value="PRTase-like"/>
    <property type="match status" value="2"/>
</dbReference>
<keyword evidence="2 12" id="KW-0808">Transferase</keyword>
<accession>A0A132Z4R6</accession>
<evidence type="ECO:0000313" key="15">
    <source>
        <dbReference type="EMBL" id="KAB7577112.1"/>
    </source>
</evidence>
<comment type="subunit">
    <text evidence="12">Homohexamer.</text>
</comment>
<evidence type="ECO:0000256" key="8">
    <source>
        <dbReference type="ARBA" id="ARBA00022842"/>
    </source>
</evidence>
<evidence type="ECO:0000313" key="14">
    <source>
        <dbReference type="EMBL" id="AYM72234.1"/>
    </source>
</evidence>
<comment type="function">
    <text evidence="10 12">Involved in the biosynthesis of the central metabolite phospho-alpha-D-ribosyl-1-pyrophosphate (PRPP) via the transfer of pyrophosphoryl group from ATP to 1-hydroxyl of ribose-5-phosphate (Rib-5-P).</text>
</comment>
<dbReference type="Proteomes" id="UP000249070">
    <property type="component" value="Unassembled WGS sequence"/>
</dbReference>
<reference evidence="20 32" key="6">
    <citation type="submission" date="2017-05" db="EMBL/GenBank/DDBJ databases">
        <title>The Genome Sequence of Enterococcus faecium 7H8_DIV0219.</title>
        <authorList>
            <consortium name="The Broad Institute Genomics Platform"/>
            <consortium name="The Broad Institute Genomic Center for Infectious Diseases"/>
            <person name="Earl A."/>
            <person name="Manson A."/>
            <person name="Schwartman J."/>
            <person name="Gilmore M."/>
            <person name="Abouelleil A."/>
            <person name="Cao P."/>
            <person name="Chapman S."/>
            <person name="Cusick C."/>
            <person name="Shea T."/>
            <person name="Young S."/>
            <person name="Neafsey D."/>
            <person name="Nusbaum C."/>
            <person name="Birren B."/>
        </authorList>
    </citation>
    <scope>NUCLEOTIDE SEQUENCE [LARGE SCALE GENOMIC DNA]</scope>
    <source>
        <strain evidence="20 32">7H8_DIV0219</strain>
    </source>
</reference>